<evidence type="ECO:0000259" key="6">
    <source>
        <dbReference type="Pfam" id="PF02465"/>
    </source>
</evidence>
<dbReference type="PANTHER" id="PTHR30288">
    <property type="entry name" value="FLAGELLAR CAP/ASSEMBLY PROTEIN FLID"/>
    <property type="match status" value="1"/>
</dbReference>
<sequence length="506" mass="54333">MSGISFMGVGSGLPVNDIIKATLEAEAAPLKRLEHDKKFYESQISGMAQLKSRLSSMGDAMKDLQGLDKFQQLAANSSNDKLFTATADHVAGATAGNYNIEVLAEARSYRHVSGELSTTDPFSGTLTFFEKDGTTPLKDSNDDPITIDTNGKTLDEIRAAINSHEGLQGKVSANLVNTSETHARLVLNADESGEAGRFTANFSDATITKDTDLSSGEFQGLAPVAESDPGYDAYKEDLANNLDARIKIDGIEATSSTNRFENVISGVTIDVTAGASGQSESVGGLEVKRDDTAIKDNIEAFVKAYNDVIIHLNEAKKGSLYGDSTIRSIEGEMRNILYSPTEGEDADDTQKNFLALIGIEVFVDKSYDPKNPSSRNGTLEVDSAALTKALDENFDKVAHILGSSKKLDDTQPSGYAERFSDLATRLVSGGVQDGQSYKGLVQIRTEGLGKEVDRINDKVDSTNLRLELLEARLVKQFSAIDGIVAKFNSTGSFISQQMAGLPGYTK</sequence>
<reference evidence="9" key="1">
    <citation type="journal article" date="2019" name="Int. J. Syst. Evol. Microbiol.">
        <title>The Global Catalogue of Microorganisms (GCM) 10K type strain sequencing project: providing services to taxonomists for standard genome sequencing and annotation.</title>
        <authorList>
            <consortium name="The Broad Institute Genomics Platform"/>
            <consortium name="The Broad Institute Genome Sequencing Center for Infectious Disease"/>
            <person name="Wu L."/>
            <person name="Ma J."/>
        </authorList>
    </citation>
    <scope>NUCLEOTIDE SEQUENCE [LARGE SCALE GENOMIC DNA]</scope>
    <source>
        <strain evidence="9">NBRC 100033</strain>
    </source>
</reference>
<comment type="function">
    <text evidence="5">Required for morphogenesis and for the elongation of the flagellar filament by facilitating polymerization of the flagellin monomers at the tip of growing filament. Forms a capping structure, which prevents flagellin subunits (transported through the central channel of the flagellum) from leaking out without polymerization at the distal end.</text>
</comment>
<feature type="domain" description="Flagellar hook-associated protein 2 C-terminal" evidence="7">
    <location>
        <begin position="243"/>
        <end position="489"/>
    </location>
</feature>
<dbReference type="PANTHER" id="PTHR30288:SF0">
    <property type="entry name" value="FLAGELLAR HOOK-ASSOCIATED PROTEIN 2"/>
    <property type="match status" value="1"/>
</dbReference>
<evidence type="ECO:0000256" key="2">
    <source>
        <dbReference type="ARBA" id="ARBA00011255"/>
    </source>
</evidence>
<dbReference type="InterPro" id="IPR003481">
    <property type="entry name" value="FliD_N"/>
</dbReference>
<comment type="subunit">
    <text evidence="2 5">Homopentamer.</text>
</comment>
<evidence type="ECO:0000313" key="9">
    <source>
        <dbReference type="Proteomes" id="UP001156682"/>
    </source>
</evidence>
<keyword evidence="8" id="KW-0966">Cell projection</keyword>
<dbReference type="RefSeq" id="WP_027850639.1">
    <property type="nucleotide sequence ID" value="NZ_BSOR01000008.1"/>
</dbReference>
<comment type="subcellular location">
    <subcellularLocation>
        <location evidence="5">Secreted</location>
    </subcellularLocation>
    <subcellularLocation>
        <location evidence="5">Bacterial flagellum</location>
    </subcellularLocation>
</comment>
<keyword evidence="9" id="KW-1185">Reference proteome</keyword>
<dbReference type="Proteomes" id="UP001156682">
    <property type="component" value="Unassembled WGS sequence"/>
</dbReference>
<evidence type="ECO:0000259" key="7">
    <source>
        <dbReference type="Pfam" id="PF07195"/>
    </source>
</evidence>
<evidence type="ECO:0000256" key="4">
    <source>
        <dbReference type="ARBA" id="ARBA00023143"/>
    </source>
</evidence>
<protein>
    <recommendedName>
        <fullName evidence="5">Flagellar hook-associated protein 2</fullName>
        <shortName evidence="5">HAP2</shortName>
    </recommendedName>
    <alternativeName>
        <fullName evidence="5">Flagellar cap protein</fullName>
    </alternativeName>
</protein>
<keyword evidence="8" id="KW-0969">Cilium</keyword>
<keyword evidence="5" id="KW-0964">Secreted</keyword>
<keyword evidence="4 5" id="KW-0975">Bacterial flagellum</keyword>
<accession>A0ABQ5ZXH9</accession>
<dbReference type="Pfam" id="PF02465">
    <property type="entry name" value="FliD_N"/>
    <property type="match status" value="1"/>
</dbReference>
<comment type="similarity">
    <text evidence="1 5">Belongs to the FliD family.</text>
</comment>
<dbReference type="InterPro" id="IPR040026">
    <property type="entry name" value="FliD"/>
</dbReference>
<organism evidence="8 9">
    <name type="scientific">Marinospirillum insulare</name>
    <dbReference type="NCBI Taxonomy" id="217169"/>
    <lineage>
        <taxon>Bacteria</taxon>
        <taxon>Pseudomonadati</taxon>
        <taxon>Pseudomonadota</taxon>
        <taxon>Gammaproteobacteria</taxon>
        <taxon>Oceanospirillales</taxon>
        <taxon>Oceanospirillaceae</taxon>
        <taxon>Marinospirillum</taxon>
    </lineage>
</organism>
<dbReference type="EMBL" id="BSOR01000008">
    <property type="protein sequence ID" value="GLR63037.1"/>
    <property type="molecule type" value="Genomic_DNA"/>
</dbReference>
<proteinExistence type="inferred from homology"/>
<comment type="caution">
    <text evidence="8">The sequence shown here is derived from an EMBL/GenBank/DDBJ whole genome shotgun (WGS) entry which is preliminary data.</text>
</comment>
<keyword evidence="3" id="KW-0175">Coiled coil</keyword>
<dbReference type="Pfam" id="PF07195">
    <property type="entry name" value="FliD_C"/>
    <property type="match status" value="1"/>
</dbReference>
<dbReference type="InterPro" id="IPR010809">
    <property type="entry name" value="FliD_C"/>
</dbReference>
<evidence type="ECO:0000313" key="8">
    <source>
        <dbReference type="EMBL" id="GLR63037.1"/>
    </source>
</evidence>
<name>A0ABQ5ZXH9_9GAMM</name>
<evidence type="ECO:0000256" key="3">
    <source>
        <dbReference type="ARBA" id="ARBA00023054"/>
    </source>
</evidence>
<evidence type="ECO:0000256" key="1">
    <source>
        <dbReference type="ARBA" id="ARBA00009764"/>
    </source>
</evidence>
<gene>
    <name evidence="8" type="primary">fliD</name>
    <name evidence="8" type="ORF">GCM10007878_04720</name>
</gene>
<feature type="domain" description="Flagellar hook-associated protein 2 N-terminal" evidence="6">
    <location>
        <begin position="11"/>
        <end position="107"/>
    </location>
</feature>
<keyword evidence="8" id="KW-0282">Flagellum</keyword>
<evidence type="ECO:0000256" key="5">
    <source>
        <dbReference type="RuleBase" id="RU362066"/>
    </source>
</evidence>